<evidence type="ECO:0000256" key="5">
    <source>
        <dbReference type="ARBA" id="ARBA00023002"/>
    </source>
</evidence>
<dbReference type="OrthoDB" id="1560166at2759"/>
<keyword evidence="3 6" id="KW-0479">Metal-binding</keyword>
<dbReference type="PANTHER" id="PTHR43350:SF2">
    <property type="entry name" value="GROES-LIKE ZINC-BINDING ALCOHOL DEHYDROGENASE FAMILY PROTEIN"/>
    <property type="match status" value="1"/>
</dbReference>
<evidence type="ECO:0000259" key="7">
    <source>
        <dbReference type="SMART" id="SM00829"/>
    </source>
</evidence>
<evidence type="ECO:0000256" key="6">
    <source>
        <dbReference type="RuleBase" id="RU361277"/>
    </source>
</evidence>
<reference evidence="10" key="2">
    <citation type="submission" date="2020-04" db="EMBL/GenBank/DDBJ databases">
        <authorList>
            <consortium name="NCBI Genome Project"/>
        </authorList>
    </citation>
    <scope>NUCLEOTIDE SEQUENCE</scope>
    <source>
        <strain evidence="10">CBS 304.34</strain>
    </source>
</reference>
<dbReference type="InterPro" id="IPR013149">
    <property type="entry name" value="ADH-like_C"/>
</dbReference>
<gene>
    <name evidence="8 10" type="ORF">BDZ99DRAFT_459412</name>
</gene>
<dbReference type="AlphaFoldDB" id="A0A6A6Z5J5"/>
<name>A0A6A6Z5J5_9PEZI</name>
<dbReference type="Gene3D" id="3.40.50.720">
    <property type="entry name" value="NAD(P)-binding Rossmann-like Domain"/>
    <property type="match status" value="1"/>
</dbReference>
<sequence length="381" mass="40661">MNGTKNTSISARAIVAHEPINGQPNWKLENVTLRDLKPTELVVRMVSTGLCHTDIVFSTWPKEAIPYPKVLGHEGAGIVQQIGSDVKNAKVGDSVLLSFQSCADCKDCNDGHPSYCQQFSPLNYGGEQEVFEITNGPKSAGTFFGQSSFASHTIVKESSITNVSSVAKDEKELKLFAPFGCGFQTGVGTVDKLTGAGKNDSIVILGLGGVGLAAIMAAKLKGCKTIIGVDRSQERLDMASNFGATHIINTTNPALSLVDEVKSRTGGNGSSITIDTTGNMGVIGNGMDFTANRGQMIILGVPPVEASLGVHLISFMQTGKSLRGSIEGDVTPSEYIPKMIQWYRDDKLPIDKLVKFYPVEEFESALADMKSAATVKPVLVW</sequence>
<keyword evidence="9" id="KW-1185">Reference proteome</keyword>
<evidence type="ECO:0000313" key="10">
    <source>
        <dbReference type="RefSeq" id="XP_033582528.1"/>
    </source>
</evidence>
<dbReference type="Pfam" id="PF00107">
    <property type="entry name" value="ADH_zinc_N"/>
    <property type="match status" value="1"/>
</dbReference>
<dbReference type="PANTHER" id="PTHR43350">
    <property type="entry name" value="NAD-DEPENDENT ALCOHOL DEHYDROGENASE"/>
    <property type="match status" value="1"/>
</dbReference>
<organism evidence="8">
    <name type="scientific">Mytilinidion resinicola</name>
    <dbReference type="NCBI Taxonomy" id="574789"/>
    <lineage>
        <taxon>Eukaryota</taxon>
        <taxon>Fungi</taxon>
        <taxon>Dikarya</taxon>
        <taxon>Ascomycota</taxon>
        <taxon>Pezizomycotina</taxon>
        <taxon>Dothideomycetes</taxon>
        <taxon>Pleosporomycetidae</taxon>
        <taxon>Mytilinidiales</taxon>
        <taxon>Mytilinidiaceae</taxon>
        <taxon>Mytilinidion</taxon>
    </lineage>
</organism>
<dbReference type="SUPFAM" id="SSF51735">
    <property type="entry name" value="NAD(P)-binding Rossmann-fold domains"/>
    <property type="match status" value="1"/>
</dbReference>
<dbReference type="Gene3D" id="3.90.180.10">
    <property type="entry name" value="Medium-chain alcohol dehydrogenases, catalytic domain"/>
    <property type="match status" value="1"/>
</dbReference>
<proteinExistence type="inferred from homology"/>
<dbReference type="GO" id="GO:0016491">
    <property type="term" value="F:oxidoreductase activity"/>
    <property type="evidence" value="ECO:0007669"/>
    <property type="project" value="UniProtKB-KW"/>
</dbReference>
<reference evidence="8 10" key="1">
    <citation type="journal article" date="2020" name="Stud. Mycol.">
        <title>101 Dothideomycetes genomes: a test case for predicting lifestyles and emergence of pathogens.</title>
        <authorList>
            <person name="Haridas S."/>
            <person name="Albert R."/>
            <person name="Binder M."/>
            <person name="Bloem J."/>
            <person name="Labutti K."/>
            <person name="Salamov A."/>
            <person name="Andreopoulos B."/>
            <person name="Baker S."/>
            <person name="Barry K."/>
            <person name="Bills G."/>
            <person name="Bluhm B."/>
            <person name="Cannon C."/>
            <person name="Castanera R."/>
            <person name="Culley D."/>
            <person name="Daum C."/>
            <person name="Ezra D."/>
            <person name="Gonzalez J."/>
            <person name="Henrissat B."/>
            <person name="Kuo A."/>
            <person name="Liang C."/>
            <person name="Lipzen A."/>
            <person name="Lutzoni F."/>
            <person name="Magnuson J."/>
            <person name="Mondo S."/>
            <person name="Nolan M."/>
            <person name="Ohm R."/>
            <person name="Pangilinan J."/>
            <person name="Park H.-J."/>
            <person name="Ramirez L."/>
            <person name="Alfaro M."/>
            <person name="Sun H."/>
            <person name="Tritt A."/>
            <person name="Yoshinaga Y."/>
            <person name="Zwiers L.-H."/>
            <person name="Turgeon B."/>
            <person name="Goodwin S."/>
            <person name="Spatafora J."/>
            <person name="Crous P."/>
            <person name="Grigoriev I."/>
        </authorList>
    </citation>
    <scope>NUCLEOTIDE SEQUENCE</scope>
    <source>
        <strain evidence="8 10">CBS 304.34</strain>
    </source>
</reference>
<protein>
    <submittedName>
        <fullName evidence="8 10">NAD(P)-binding protein</fullName>
    </submittedName>
</protein>
<dbReference type="RefSeq" id="XP_033582528.1">
    <property type="nucleotide sequence ID" value="XM_033719162.1"/>
</dbReference>
<dbReference type="SMART" id="SM00829">
    <property type="entry name" value="PKS_ER"/>
    <property type="match status" value="1"/>
</dbReference>
<evidence type="ECO:0000256" key="3">
    <source>
        <dbReference type="ARBA" id="ARBA00022723"/>
    </source>
</evidence>
<dbReference type="Proteomes" id="UP000504636">
    <property type="component" value="Unplaced"/>
</dbReference>
<dbReference type="InterPro" id="IPR036291">
    <property type="entry name" value="NAD(P)-bd_dom_sf"/>
</dbReference>
<dbReference type="EMBL" id="MU003694">
    <property type="protein sequence ID" value="KAF2815564.1"/>
    <property type="molecule type" value="Genomic_DNA"/>
</dbReference>
<reference evidence="10" key="3">
    <citation type="submission" date="2025-04" db="UniProtKB">
        <authorList>
            <consortium name="RefSeq"/>
        </authorList>
    </citation>
    <scope>IDENTIFICATION</scope>
    <source>
        <strain evidence="10">CBS 304.34</strain>
    </source>
</reference>
<dbReference type="CDD" id="cd08278">
    <property type="entry name" value="benzyl_alcohol_DH"/>
    <property type="match status" value="1"/>
</dbReference>
<feature type="domain" description="Enoyl reductase (ER)" evidence="7">
    <location>
        <begin position="22"/>
        <end position="379"/>
    </location>
</feature>
<dbReference type="Pfam" id="PF08240">
    <property type="entry name" value="ADH_N"/>
    <property type="match status" value="1"/>
</dbReference>
<dbReference type="InterPro" id="IPR002328">
    <property type="entry name" value="ADH_Zn_CS"/>
</dbReference>
<evidence type="ECO:0000313" key="8">
    <source>
        <dbReference type="EMBL" id="KAF2815564.1"/>
    </source>
</evidence>
<dbReference type="InterPro" id="IPR011032">
    <property type="entry name" value="GroES-like_sf"/>
</dbReference>
<keyword evidence="5" id="KW-0560">Oxidoreductase</keyword>
<comment type="similarity">
    <text evidence="2 6">Belongs to the zinc-containing alcohol dehydrogenase family.</text>
</comment>
<evidence type="ECO:0000256" key="4">
    <source>
        <dbReference type="ARBA" id="ARBA00022833"/>
    </source>
</evidence>
<evidence type="ECO:0000256" key="1">
    <source>
        <dbReference type="ARBA" id="ARBA00001947"/>
    </source>
</evidence>
<keyword evidence="4 6" id="KW-0862">Zinc</keyword>
<accession>A0A6A6Z5J5</accession>
<evidence type="ECO:0000256" key="2">
    <source>
        <dbReference type="ARBA" id="ARBA00008072"/>
    </source>
</evidence>
<dbReference type="GeneID" id="54460055"/>
<dbReference type="InterPro" id="IPR020843">
    <property type="entry name" value="ER"/>
</dbReference>
<dbReference type="SUPFAM" id="SSF50129">
    <property type="entry name" value="GroES-like"/>
    <property type="match status" value="1"/>
</dbReference>
<dbReference type="InterPro" id="IPR013154">
    <property type="entry name" value="ADH-like_N"/>
</dbReference>
<evidence type="ECO:0000313" key="9">
    <source>
        <dbReference type="Proteomes" id="UP000504636"/>
    </source>
</evidence>
<dbReference type="PROSITE" id="PS00059">
    <property type="entry name" value="ADH_ZINC"/>
    <property type="match status" value="1"/>
</dbReference>
<dbReference type="GO" id="GO:0008270">
    <property type="term" value="F:zinc ion binding"/>
    <property type="evidence" value="ECO:0007669"/>
    <property type="project" value="InterPro"/>
</dbReference>
<comment type="cofactor">
    <cofactor evidence="1 6">
        <name>Zn(2+)</name>
        <dbReference type="ChEBI" id="CHEBI:29105"/>
    </cofactor>
</comment>